<comment type="subcellular location">
    <subcellularLocation>
        <location evidence="1">Cell membrane</location>
        <topology evidence="1">Multi-pass membrane protein</topology>
    </subcellularLocation>
</comment>
<keyword evidence="12" id="KW-0131">Cell cycle</keyword>
<dbReference type="Pfam" id="PF01580">
    <property type="entry name" value="FtsK_SpoIIIE"/>
    <property type="match status" value="1"/>
</dbReference>
<dbReference type="SMART" id="SM00382">
    <property type="entry name" value="AAA"/>
    <property type="match status" value="1"/>
</dbReference>
<evidence type="ECO:0000256" key="8">
    <source>
        <dbReference type="ARBA" id="ARBA00022840"/>
    </source>
</evidence>
<feature type="region of interest" description="Disordered" evidence="15">
    <location>
        <begin position="255"/>
        <end position="331"/>
    </location>
</feature>
<feature type="transmembrane region" description="Helical" evidence="16">
    <location>
        <begin position="185"/>
        <end position="210"/>
    </location>
</feature>
<evidence type="ECO:0000256" key="14">
    <source>
        <dbReference type="PROSITE-ProRule" id="PRU00289"/>
    </source>
</evidence>
<evidence type="ECO:0000313" key="18">
    <source>
        <dbReference type="EMBL" id="AKJ65348.1"/>
    </source>
</evidence>
<evidence type="ECO:0000256" key="16">
    <source>
        <dbReference type="SAM" id="Phobius"/>
    </source>
</evidence>
<evidence type="ECO:0000256" key="15">
    <source>
        <dbReference type="SAM" id="MobiDB-lite"/>
    </source>
</evidence>
<keyword evidence="10" id="KW-0238">DNA-binding</keyword>
<sequence length="828" mass="89229">MPQYSGPGVPLPRAGLRLSYSDLPLPLPLRIRRGMSNLSLMGKDNTPKARSGPRELAGVVWLALFLIACLSFITYHPGDISALQSPPVRPAHNAVGPVGGWFAYTGMLFFGLAGYGIPIACLLIGLLAIVRSDRRLWPRIAWALGALLCLGTLLDLSGAMAAGLVDRLNLPSSGGVLGQAIAHRTLGAWFGAAGTGVLAAAGLIVCFAGLTDIYPLALLRGSGTLFRNLRKWGGALKAGLAAAAARVQAAVQRRREAAATPEVDEDPQPASFGGDDEGLFPAAPTASGERESPPKKKPRKKKPAKPAEPPREEPEPEPEPRPVSKGPSEYALPPLTLLQQPAAGKAGGGNPDTDRESEVLQSTLTEFNVQAQVTNAEVGPVVTRYEVRPAPGVRVGRISQLSNDIARALKARTVRIQAPVPGKDVVGIEIPNPETSMVVARQLVETKTFRSAKTALPLILGKDVSGKNLIADLADMPHILIAGATGSGKTVCMNSLLAGLLMSRTPDELKLMLIDPKIVEFQHYQNLPHLVVPVITDPKKVIFGLRWAIKEMERRFQLFSKAGVRNIAGYNARPKVRQGQLFEEGEDETSELPERLPYIVIVIDELADLMMVAQAEIEGGIARLAQLSRAVGIHMIIATQRPSVNVITGTIKANFPARIAFQVAQKVDSRTIIDASGADKLLGRGDMLFAPPDASRLVRAQGTFTTDEEIEKITEHWRGQGQPEYVQEIHKKLDNPSAPTGLESEEESKDDDVLEQAIEIIRQTKRASTSSLQRRLRIGYNRAARLMDQLEERGVVGPPSDTGPREILIDFDGEIPQNRESAETPPAE</sequence>
<dbReference type="Gene3D" id="1.10.10.10">
    <property type="entry name" value="Winged helix-like DNA-binding domain superfamily/Winged helix DNA-binding domain"/>
    <property type="match status" value="1"/>
</dbReference>
<keyword evidence="7" id="KW-0159">Chromosome partition</keyword>
<evidence type="ECO:0000256" key="4">
    <source>
        <dbReference type="ARBA" id="ARBA00022618"/>
    </source>
</evidence>
<dbReference type="Gene3D" id="3.30.980.40">
    <property type="match status" value="1"/>
</dbReference>
<dbReference type="PANTHER" id="PTHR22683:SF41">
    <property type="entry name" value="DNA TRANSLOCASE FTSK"/>
    <property type="match status" value="1"/>
</dbReference>
<keyword evidence="6 14" id="KW-0547">Nucleotide-binding</keyword>
<dbReference type="KEGG" id="vbl:L21SP4_02117"/>
<dbReference type="InterPro" id="IPR027417">
    <property type="entry name" value="P-loop_NTPase"/>
</dbReference>
<evidence type="ECO:0000259" key="17">
    <source>
        <dbReference type="PROSITE" id="PS50901"/>
    </source>
</evidence>
<dbReference type="InterPro" id="IPR041027">
    <property type="entry name" value="FtsK_alpha"/>
</dbReference>
<keyword evidence="11 16" id="KW-0472">Membrane</keyword>
<dbReference type="Gene3D" id="3.40.50.300">
    <property type="entry name" value="P-loop containing nucleotide triphosphate hydrolases"/>
    <property type="match status" value="1"/>
</dbReference>
<dbReference type="InterPro" id="IPR025199">
    <property type="entry name" value="FtsK_4TM"/>
</dbReference>
<dbReference type="GO" id="GO:0005524">
    <property type="term" value="F:ATP binding"/>
    <property type="evidence" value="ECO:0007669"/>
    <property type="project" value="UniProtKB-UniRule"/>
</dbReference>
<dbReference type="InterPro" id="IPR050206">
    <property type="entry name" value="FtsK/SpoIIIE/SftA"/>
</dbReference>
<dbReference type="Pfam" id="PF09397">
    <property type="entry name" value="FtsK_gamma"/>
    <property type="match status" value="1"/>
</dbReference>
<name>A0A0G3EG84_9BACT</name>
<dbReference type="GO" id="GO:0003677">
    <property type="term" value="F:DNA binding"/>
    <property type="evidence" value="ECO:0007669"/>
    <property type="project" value="UniProtKB-KW"/>
</dbReference>
<feature type="domain" description="FtsK" evidence="17">
    <location>
        <begin position="466"/>
        <end position="670"/>
    </location>
</feature>
<evidence type="ECO:0000256" key="6">
    <source>
        <dbReference type="ARBA" id="ARBA00022741"/>
    </source>
</evidence>
<evidence type="ECO:0000256" key="1">
    <source>
        <dbReference type="ARBA" id="ARBA00004651"/>
    </source>
</evidence>
<dbReference type="SUPFAM" id="SSF46785">
    <property type="entry name" value="Winged helix' DNA-binding domain"/>
    <property type="match status" value="1"/>
</dbReference>
<keyword evidence="5 16" id="KW-0812">Transmembrane</keyword>
<dbReference type="InterPro" id="IPR036388">
    <property type="entry name" value="WH-like_DNA-bd_sf"/>
</dbReference>
<dbReference type="InterPro" id="IPR018541">
    <property type="entry name" value="Ftsk_gamma"/>
</dbReference>
<protein>
    <submittedName>
        <fullName evidence="18">Cell division protein FtsK</fullName>
    </submittedName>
</protein>
<dbReference type="AlphaFoldDB" id="A0A0G3EG84"/>
<dbReference type="EMBL" id="CP010904">
    <property type="protein sequence ID" value="AKJ65348.1"/>
    <property type="molecule type" value="Genomic_DNA"/>
</dbReference>
<dbReference type="InterPro" id="IPR002543">
    <property type="entry name" value="FtsK_dom"/>
</dbReference>
<feature type="compositionally biased region" description="Basic and acidic residues" evidence="15">
    <location>
        <begin position="308"/>
        <end position="322"/>
    </location>
</feature>
<dbReference type="GO" id="GO:0007059">
    <property type="term" value="P:chromosome segregation"/>
    <property type="evidence" value="ECO:0007669"/>
    <property type="project" value="UniProtKB-KW"/>
</dbReference>
<evidence type="ECO:0000256" key="12">
    <source>
        <dbReference type="ARBA" id="ARBA00023306"/>
    </source>
</evidence>
<keyword evidence="19" id="KW-1185">Reference proteome</keyword>
<evidence type="ECO:0000313" key="19">
    <source>
        <dbReference type="Proteomes" id="UP000035268"/>
    </source>
</evidence>
<reference evidence="19" key="1">
    <citation type="submission" date="2015-02" db="EMBL/GenBank/DDBJ databases">
        <title>Description and complete genome sequence of the first cultured representative of the subdivision 5 of the Verrucomicrobia phylum.</title>
        <authorList>
            <person name="Spring S."/>
            <person name="Bunk B."/>
            <person name="Sproer C."/>
            <person name="Klenk H.-P."/>
        </authorList>
    </citation>
    <scope>NUCLEOTIDE SEQUENCE [LARGE SCALE GENOMIC DNA]</scope>
    <source>
        <strain evidence="19">L21-Fru-AB</strain>
    </source>
</reference>
<dbReference type="SMART" id="SM00843">
    <property type="entry name" value="Ftsk_gamma"/>
    <property type="match status" value="1"/>
</dbReference>
<keyword evidence="3" id="KW-1003">Cell membrane</keyword>
<evidence type="ECO:0000256" key="11">
    <source>
        <dbReference type="ARBA" id="ARBA00023136"/>
    </source>
</evidence>
<comment type="subunit">
    <text evidence="13">Homohexamer. Forms a ring that surrounds DNA.</text>
</comment>
<dbReference type="PROSITE" id="PS50901">
    <property type="entry name" value="FTSK"/>
    <property type="match status" value="1"/>
</dbReference>
<proteinExistence type="inferred from homology"/>
<evidence type="ECO:0000256" key="3">
    <source>
        <dbReference type="ARBA" id="ARBA00022475"/>
    </source>
</evidence>
<gene>
    <name evidence="18" type="primary">ftsK</name>
    <name evidence="18" type="ORF">L21SP4_02117</name>
</gene>
<dbReference type="SUPFAM" id="SSF52540">
    <property type="entry name" value="P-loop containing nucleoside triphosphate hydrolases"/>
    <property type="match status" value="1"/>
</dbReference>
<organism evidence="18 19">
    <name type="scientific">Kiritimatiella glycovorans</name>
    <dbReference type="NCBI Taxonomy" id="1307763"/>
    <lineage>
        <taxon>Bacteria</taxon>
        <taxon>Pseudomonadati</taxon>
        <taxon>Kiritimatiellota</taxon>
        <taxon>Kiritimatiellia</taxon>
        <taxon>Kiritimatiellales</taxon>
        <taxon>Kiritimatiellaceae</taxon>
        <taxon>Kiritimatiella</taxon>
    </lineage>
</organism>
<dbReference type="Proteomes" id="UP000035268">
    <property type="component" value="Chromosome"/>
</dbReference>
<keyword evidence="8 14" id="KW-0067">ATP-binding</keyword>
<reference evidence="18 19" key="2">
    <citation type="journal article" date="2016" name="ISME J.">
        <title>Characterization of the first cultured representative of Verrucomicrobia subdivision 5 indicates the proposal of a novel phylum.</title>
        <authorList>
            <person name="Spring S."/>
            <person name="Bunk B."/>
            <person name="Sproer C."/>
            <person name="Schumann P."/>
            <person name="Rohde M."/>
            <person name="Tindall B.J."/>
            <person name="Klenk H.P."/>
        </authorList>
    </citation>
    <scope>NUCLEOTIDE SEQUENCE [LARGE SCALE GENOMIC DNA]</scope>
    <source>
        <strain evidence="18 19">L21-Fru-AB</strain>
    </source>
</reference>
<evidence type="ECO:0000256" key="13">
    <source>
        <dbReference type="ARBA" id="ARBA00025923"/>
    </source>
</evidence>
<keyword evidence="9 16" id="KW-1133">Transmembrane helix</keyword>
<evidence type="ECO:0000256" key="7">
    <source>
        <dbReference type="ARBA" id="ARBA00022829"/>
    </source>
</evidence>
<evidence type="ECO:0000256" key="2">
    <source>
        <dbReference type="ARBA" id="ARBA00006474"/>
    </source>
</evidence>
<dbReference type="CDD" id="cd01127">
    <property type="entry name" value="TrwB_TraG_TraD_VirD4"/>
    <property type="match status" value="1"/>
</dbReference>
<feature type="binding site" evidence="14">
    <location>
        <begin position="483"/>
        <end position="490"/>
    </location>
    <ligand>
        <name>ATP</name>
        <dbReference type="ChEBI" id="CHEBI:30616"/>
    </ligand>
</feature>
<evidence type="ECO:0000256" key="10">
    <source>
        <dbReference type="ARBA" id="ARBA00023125"/>
    </source>
</evidence>
<dbReference type="InterPro" id="IPR036390">
    <property type="entry name" value="WH_DNA-bd_sf"/>
</dbReference>
<keyword evidence="4 18" id="KW-0132">Cell division</keyword>
<dbReference type="Pfam" id="PF17854">
    <property type="entry name" value="FtsK_alpha"/>
    <property type="match status" value="1"/>
</dbReference>
<dbReference type="STRING" id="1307763.L21SP4_02117"/>
<dbReference type="PATRIC" id="fig|1609981.3.peg.2202"/>
<dbReference type="GO" id="GO:0051301">
    <property type="term" value="P:cell division"/>
    <property type="evidence" value="ECO:0007669"/>
    <property type="project" value="UniProtKB-KW"/>
</dbReference>
<evidence type="ECO:0000256" key="9">
    <source>
        <dbReference type="ARBA" id="ARBA00022989"/>
    </source>
</evidence>
<feature type="transmembrane region" description="Helical" evidence="16">
    <location>
        <begin position="56"/>
        <end position="75"/>
    </location>
</feature>
<feature type="transmembrane region" description="Helical" evidence="16">
    <location>
        <begin position="101"/>
        <end position="130"/>
    </location>
</feature>
<dbReference type="Pfam" id="PF13491">
    <property type="entry name" value="FtsK_4TM"/>
    <property type="match status" value="1"/>
</dbReference>
<dbReference type="PANTHER" id="PTHR22683">
    <property type="entry name" value="SPORULATION PROTEIN RELATED"/>
    <property type="match status" value="1"/>
</dbReference>
<feature type="compositionally biased region" description="Basic residues" evidence="15">
    <location>
        <begin position="295"/>
        <end position="304"/>
    </location>
</feature>
<dbReference type="InterPro" id="IPR003593">
    <property type="entry name" value="AAA+_ATPase"/>
</dbReference>
<accession>A0A0G3EG84</accession>
<dbReference type="GO" id="GO:0005886">
    <property type="term" value="C:plasma membrane"/>
    <property type="evidence" value="ECO:0007669"/>
    <property type="project" value="UniProtKB-SubCell"/>
</dbReference>
<comment type="similarity">
    <text evidence="2">Belongs to the FtsK/SpoIIIE/SftA family.</text>
</comment>
<evidence type="ECO:0000256" key="5">
    <source>
        <dbReference type="ARBA" id="ARBA00022692"/>
    </source>
</evidence>